<gene>
    <name evidence="1" type="ORF">SAMN05877838_0554</name>
</gene>
<evidence type="ECO:0000313" key="1">
    <source>
        <dbReference type="EMBL" id="SOE08823.1"/>
    </source>
</evidence>
<dbReference type="EMBL" id="OCPC01000001">
    <property type="protein sequence ID" value="SOE08823.1"/>
    <property type="molecule type" value="Genomic_DNA"/>
</dbReference>
<evidence type="ECO:0000313" key="2">
    <source>
        <dbReference type="Proteomes" id="UP000219465"/>
    </source>
</evidence>
<proteinExistence type="predicted"/>
<dbReference type="InterPro" id="IPR004714">
    <property type="entry name" value="Cyt_oxidase_maturation_cbb3"/>
</dbReference>
<name>A0A286HLX0_9HYPH</name>
<dbReference type="NCBIfam" id="TIGR00847">
    <property type="entry name" value="ccoS"/>
    <property type="match status" value="1"/>
</dbReference>
<dbReference type="Pfam" id="PF03597">
    <property type="entry name" value="FixS"/>
    <property type="match status" value="1"/>
</dbReference>
<organism evidence="1 2">
    <name type="scientific">Hoeflea halophila</name>
    <dbReference type="NCBI Taxonomy" id="714899"/>
    <lineage>
        <taxon>Bacteria</taxon>
        <taxon>Pseudomonadati</taxon>
        <taxon>Pseudomonadota</taxon>
        <taxon>Alphaproteobacteria</taxon>
        <taxon>Hyphomicrobiales</taxon>
        <taxon>Rhizobiaceae</taxon>
        <taxon>Hoeflea</taxon>
    </lineage>
</organism>
<protein>
    <submittedName>
        <fullName evidence="1">Cbb3-type cytochrome oxidase maturation protein</fullName>
    </submittedName>
</protein>
<accession>A0A286HLX0</accession>
<dbReference type="PANTHER" id="PTHR41532:SF1">
    <property type="entry name" value="FIXS PROTEIN"/>
    <property type="match status" value="1"/>
</dbReference>
<dbReference type="RefSeq" id="WP_097104814.1">
    <property type="nucleotide sequence ID" value="NZ_OCPC01000001.1"/>
</dbReference>
<sequence length="57" mass="6222">MNNLIFLIPIALFLGGLGLAAFLWSMKNGQYEDLDGAAWRVLDDGDDQPKQDRPGSG</sequence>
<dbReference type="AlphaFoldDB" id="A0A286HLX0"/>
<reference evidence="2" key="1">
    <citation type="submission" date="2017-08" db="EMBL/GenBank/DDBJ databases">
        <authorList>
            <person name="Varghese N."/>
            <person name="Submissions S."/>
        </authorList>
    </citation>
    <scope>NUCLEOTIDE SEQUENCE [LARGE SCALE GENOMIC DNA]</scope>
    <source>
        <strain evidence="2">KCTC 23107</strain>
    </source>
</reference>
<keyword evidence="2" id="KW-1185">Reference proteome</keyword>
<dbReference type="PANTHER" id="PTHR41532">
    <property type="entry name" value="FIXS PROTEIN"/>
    <property type="match status" value="1"/>
</dbReference>
<dbReference type="Proteomes" id="UP000219465">
    <property type="component" value="Unassembled WGS sequence"/>
</dbReference>
<dbReference type="OrthoDB" id="9802763at2"/>